<evidence type="ECO:0000313" key="1">
    <source>
        <dbReference type="EMBL" id="AJZ56740.1"/>
    </source>
</evidence>
<evidence type="ECO:0000313" key="2">
    <source>
        <dbReference type="Proteomes" id="UP000032614"/>
    </source>
</evidence>
<dbReference type="GeneID" id="66513632"/>
<dbReference type="RefSeq" id="WP_063778801.1">
    <property type="nucleotide sequence ID" value="NZ_CP010025.1"/>
</dbReference>
<dbReference type="Pfam" id="PF02515">
    <property type="entry name" value="CoA_transf_3"/>
    <property type="match status" value="1"/>
</dbReference>
<organism evidence="1 2">
    <name type="scientific">Paraburkholderia fungorum</name>
    <dbReference type="NCBI Taxonomy" id="134537"/>
    <lineage>
        <taxon>Bacteria</taxon>
        <taxon>Pseudomonadati</taxon>
        <taxon>Pseudomonadota</taxon>
        <taxon>Betaproteobacteria</taxon>
        <taxon>Burkholderiales</taxon>
        <taxon>Burkholderiaceae</taxon>
        <taxon>Paraburkholderia</taxon>
    </lineage>
</organism>
<dbReference type="KEGG" id="bfn:OI25_7309"/>
<dbReference type="InterPro" id="IPR003673">
    <property type="entry name" value="CoA-Trfase_fam_III"/>
</dbReference>
<dbReference type="Gene3D" id="3.40.50.10540">
    <property type="entry name" value="Crotonobetainyl-coa:carnitine coa-transferase, domain 1"/>
    <property type="match status" value="1"/>
</dbReference>
<dbReference type="PANTHER" id="PTHR48228">
    <property type="entry name" value="SUCCINYL-COA--D-CITRAMALATE COA-TRANSFERASE"/>
    <property type="match status" value="1"/>
</dbReference>
<dbReference type="Proteomes" id="UP000032614">
    <property type="component" value="Chromosome 3"/>
</dbReference>
<proteinExistence type="predicted"/>
<dbReference type="InterPro" id="IPR023606">
    <property type="entry name" value="CoA-Trfase_III_dom_1_sf"/>
</dbReference>
<dbReference type="Gene3D" id="3.30.1540.10">
    <property type="entry name" value="formyl-coa transferase, domain 3"/>
    <property type="match status" value="1"/>
</dbReference>
<sequence>MGPLAGVRIVEFGGIGPGPMCAMLLADLGADIIRIDRPVPGGLGTPRPDRYNLLNRSRRSVILDLKRPEGIDAALRLIERADALVEGFRPGTMERLGIGPQACLERNARLVYGRMTGWGQDGPLAMVAGHDLNYISLSGVLHSIGRKGGAPTPPLVLTGDYGGGALYLALGVLSGVIAARESGKGQVVDAAMVDGSASLMTSYYGQYACGLHHDERGTNVTDGGVYYWDVYQCADDCYVSIAPIEPKFRAVLIEKLGLADLDPPLDAMTHDEARDTLRAVFRKKTRDEWCAQMAGADACFAPVLSLGEAPLHPHNRARGTFIKVDGIVQPAPAPRFTGTPTALPTAPESPGASTAIALAQWGFDEAEIARLGADGVFGPAFAAGASAAR</sequence>
<dbReference type="InterPro" id="IPR050509">
    <property type="entry name" value="CoA-transferase_III"/>
</dbReference>
<dbReference type="GO" id="GO:0003824">
    <property type="term" value="F:catalytic activity"/>
    <property type="evidence" value="ECO:0007669"/>
    <property type="project" value="InterPro"/>
</dbReference>
<name>A0AAU8T966_9BURK</name>
<dbReference type="AlphaFoldDB" id="A0AAU8T966"/>
<dbReference type="PANTHER" id="PTHR48228:SF5">
    <property type="entry name" value="ALPHA-METHYLACYL-COA RACEMASE"/>
    <property type="match status" value="1"/>
</dbReference>
<dbReference type="InterPro" id="IPR044855">
    <property type="entry name" value="CoA-Trfase_III_dom3_sf"/>
</dbReference>
<dbReference type="SUPFAM" id="SSF89796">
    <property type="entry name" value="CoA-transferase family III (CaiB/BaiF)"/>
    <property type="match status" value="1"/>
</dbReference>
<accession>A0AAU8T966</accession>
<reference evidence="1 2" key="1">
    <citation type="journal article" date="2015" name="Genome Announc.">
        <title>Complete genome sequences for 59 burkholderia isolates, both pathogenic and near neighbor.</title>
        <authorList>
            <person name="Johnson S.L."/>
            <person name="Bishop-Lilly K.A."/>
            <person name="Ladner J.T."/>
            <person name="Daligault H.E."/>
            <person name="Davenport K.W."/>
            <person name="Jaissle J."/>
            <person name="Frey K.G."/>
            <person name="Koroleva G.I."/>
            <person name="Bruce D.C."/>
            <person name="Coyne S.R."/>
            <person name="Broomall S.M."/>
            <person name="Li P.E."/>
            <person name="Teshima H."/>
            <person name="Gibbons H.S."/>
            <person name="Palacios G.F."/>
            <person name="Rosenzweig C.N."/>
            <person name="Redden C.L."/>
            <person name="Xu Y."/>
            <person name="Minogue T.D."/>
            <person name="Chain P.S."/>
        </authorList>
    </citation>
    <scope>NUCLEOTIDE SEQUENCE [LARGE SCALE GENOMIC DNA]</scope>
    <source>
        <strain evidence="1 2">ATCC BAA-463</strain>
    </source>
</reference>
<gene>
    <name evidence="1" type="ORF">OI25_7309</name>
</gene>
<dbReference type="EMBL" id="CP010025">
    <property type="protein sequence ID" value="AJZ56740.1"/>
    <property type="molecule type" value="Genomic_DNA"/>
</dbReference>
<protein>
    <submittedName>
        <fullName evidence="1">CoA-transferase III family protein</fullName>
    </submittedName>
</protein>